<dbReference type="InterPro" id="IPR019987">
    <property type="entry name" value="GTP-bd_ribosome_bio_YsxC"/>
</dbReference>
<dbReference type="InterPro" id="IPR006073">
    <property type="entry name" value="GTP-bd"/>
</dbReference>
<evidence type="ECO:0000256" key="4">
    <source>
        <dbReference type="ARBA" id="ARBA00022723"/>
    </source>
</evidence>
<evidence type="ECO:0000256" key="6">
    <source>
        <dbReference type="ARBA" id="ARBA00022842"/>
    </source>
</evidence>
<dbReference type="PROSITE" id="PS51706">
    <property type="entry name" value="G_ENGB"/>
    <property type="match status" value="1"/>
</dbReference>
<dbReference type="FunCoup" id="A0A330L4I3">
    <property type="interactions" value="367"/>
</dbReference>
<dbReference type="Gene3D" id="3.40.50.300">
    <property type="entry name" value="P-loop containing nucleotide triphosphate hydrolases"/>
    <property type="match status" value="1"/>
</dbReference>
<keyword evidence="13" id="KW-1185">Reference proteome</keyword>
<evidence type="ECO:0000313" key="13">
    <source>
        <dbReference type="Proteomes" id="UP000248168"/>
    </source>
</evidence>
<organism evidence="12 13">
    <name type="scientific">Nitrospira lenta</name>
    <dbReference type="NCBI Taxonomy" id="1436998"/>
    <lineage>
        <taxon>Bacteria</taxon>
        <taxon>Pseudomonadati</taxon>
        <taxon>Nitrospirota</taxon>
        <taxon>Nitrospiria</taxon>
        <taxon>Nitrospirales</taxon>
        <taxon>Nitrospiraceae</taxon>
        <taxon>Nitrospira</taxon>
    </lineage>
</organism>
<accession>A0A330L4I3</accession>
<dbReference type="InterPro" id="IPR030393">
    <property type="entry name" value="G_ENGB_dom"/>
</dbReference>
<evidence type="ECO:0000313" key="12">
    <source>
        <dbReference type="EMBL" id="SPP64663.1"/>
    </source>
</evidence>
<dbReference type="GO" id="GO:0046872">
    <property type="term" value="F:metal ion binding"/>
    <property type="evidence" value="ECO:0007669"/>
    <property type="project" value="UniProtKB-KW"/>
</dbReference>
<keyword evidence="6" id="KW-0460">Magnesium</keyword>
<comment type="similarity">
    <text evidence="2 10">Belongs to the TRAFAC class TrmE-Era-EngA-EngB-Septin-like GTPase superfamily. EngB GTPase family.</text>
</comment>
<name>A0A330L4I3_9BACT</name>
<dbReference type="CDD" id="cd01876">
    <property type="entry name" value="YihA_EngB"/>
    <property type="match status" value="1"/>
</dbReference>
<dbReference type="AlphaFoldDB" id="A0A330L4I3"/>
<dbReference type="GO" id="GO:0005829">
    <property type="term" value="C:cytosol"/>
    <property type="evidence" value="ECO:0007669"/>
    <property type="project" value="TreeGrafter"/>
</dbReference>
<proteinExistence type="inferred from homology"/>
<keyword evidence="8 10" id="KW-0717">Septation</keyword>
<dbReference type="SUPFAM" id="SSF52540">
    <property type="entry name" value="P-loop containing nucleoside triphosphate hydrolases"/>
    <property type="match status" value="1"/>
</dbReference>
<dbReference type="EMBL" id="OUNR01000012">
    <property type="protein sequence ID" value="SPP64663.1"/>
    <property type="molecule type" value="Genomic_DNA"/>
</dbReference>
<evidence type="ECO:0000256" key="5">
    <source>
        <dbReference type="ARBA" id="ARBA00022741"/>
    </source>
</evidence>
<dbReference type="GO" id="GO:0000917">
    <property type="term" value="P:division septum assembly"/>
    <property type="evidence" value="ECO:0007669"/>
    <property type="project" value="UniProtKB-KW"/>
</dbReference>
<keyword evidence="9 10" id="KW-0131">Cell cycle</keyword>
<gene>
    <name evidence="10 12" type="primary">engB</name>
    <name evidence="12" type="ORF">NITLEN_20303</name>
</gene>
<keyword evidence="3 10" id="KW-0132">Cell division</keyword>
<evidence type="ECO:0000256" key="3">
    <source>
        <dbReference type="ARBA" id="ARBA00022618"/>
    </source>
</evidence>
<evidence type="ECO:0000256" key="8">
    <source>
        <dbReference type="ARBA" id="ARBA00023210"/>
    </source>
</evidence>
<keyword evidence="7 10" id="KW-0342">GTP-binding</keyword>
<feature type="domain" description="EngB-type G" evidence="11">
    <location>
        <begin position="22"/>
        <end position="200"/>
    </location>
</feature>
<dbReference type="RefSeq" id="WP_121989016.1">
    <property type="nucleotide sequence ID" value="NZ_OUNR01000012.1"/>
</dbReference>
<dbReference type="InterPro" id="IPR027417">
    <property type="entry name" value="P-loop_NTPase"/>
</dbReference>
<dbReference type="OrthoDB" id="9804921at2"/>
<comment type="cofactor">
    <cofactor evidence="1">
        <name>Mg(2+)</name>
        <dbReference type="ChEBI" id="CHEBI:18420"/>
    </cofactor>
</comment>
<sequence length="200" mass="22036">MKILSSEFIKSCASAEQFPQGELLEIAVAGRSNVGKSSLINSLLNRRGLAKVSRTPGKTRAVNLFQIATSDPGLAKFYLVDLPGYGFAKVSKSIRAEWGPLIESYVAEQPSLIAVVLLVECRVVTEQDRQTVAWLQSIGREPVIVATKVDKLKPSERVRTLRQTHRDLGLPEGQQLIPYSVVTGEGRDHLWGVLRDLVKT</sequence>
<protein>
    <recommendedName>
        <fullName evidence="10">Probable GTP-binding protein EngB</fullName>
    </recommendedName>
</protein>
<dbReference type="PANTHER" id="PTHR11649:SF13">
    <property type="entry name" value="ENGB-TYPE G DOMAIN-CONTAINING PROTEIN"/>
    <property type="match status" value="1"/>
</dbReference>
<evidence type="ECO:0000256" key="9">
    <source>
        <dbReference type="ARBA" id="ARBA00023306"/>
    </source>
</evidence>
<evidence type="ECO:0000256" key="10">
    <source>
        <dbReference type="HAMAP-Rule" id="MF_00321"/>
    </source>
</evidence>
<dbReference type="HAMAP" id="MF_00321">
    <property type="entry name" value="GTPase_EngB"/>
    <property type="match status" value="1"/>
</dbReference>
<reference evidence="13" key="1">
    <citation type="submission" date="2018-04" db="EMBL/GenBank/DDBJ databases">
        <authorList>
            <person name="Lucker S."/>
            <person name="Sakoula D."/>
        </authorList>
    </citation>
    <scope>NUCLEOTIDE SEQUENCE [LARGE SCALE GENOMIC DNA]</scope>
</reference>
<keyword evidence="5 10" id="KW-0547">Nucleotide-binding</keyword>
<dbReference type="Proteomes" id="UP000248168">
    <property type="component" value="Unassembled WGS sequence"/>
</dbReference>
<dbReference type="PANTHER" id="PTHR11649">
    <property type="entry name" value="MSS1/TRME-RELATED GTP-BINDING PROTEIN"/>
    <property type="match status" value="1"/>
</dbReference>
<dbReference type="Pfam" id="PF01926">
    <property type="entry name" value="MMR_HSR1"/>
    <property type="match status" value="1"/>
</dbReference>
<comment type="function">
    <text evidence="10">Necessary for normal cell division and for the maintenance of normal septation.</text>
</comment>
<evidence type="ECO:0000256" key="7">
    <source>
        <dbReference type="ARBA" id="ARBA00023134"/>
    </source>
</evidence>
<evidence type="ECO:0000259" key="11">
    <source>
        <dbReference type="PROSITE" id="PS51706"/>
    </source>
</evidence>
<evidence type="ECO:0000256" key="2">
    <source>
        <dbReference type="ARBA" id="ARBA00009638"/>
    </source>
</evidence>
<dbReference type="InParanoid" id="A0A330L4I3"/>
<evidence type="ECO:0000256" key="1">
    <source>
        <dbReference type="ARBA" id="ARBA00001946"/>
    </source>
</evidence>
<dbReference type="GO" id="GO:0005525">
    <property type="term" value="F:GTP binding"/>
    <property type="evidence" value="ECO:0007669"/>
    <property type="project" value="UniProtKB-UniRule"/>
</dbReference>
<dbReference type="NCBIfam" id="TIGR03598">
    <property type="entry name" value="GTPase_YsxC"/>
    <property type="match status" value="1"/>
</dbReference>
<keyword evidence="4" id="KW-0479">Metal-binding</keyword>